<comment type="similarity">
    <text evidence="1">Belongs to the UPF0065 (bug) family.</text>
</comment>
<dbReference type="AlphaFoldDB" id="A0A1W6YI16"/>
<dbReference type="InterPro" id="IPR042100">
    <property type="entry name" value="Bug_dom1"/>
</dbReference>
<dbReference type="STRING" id="1416806.CAL12_07505"/>
<accession>A0A1W6YI16</accession>
<name>A0A1W6YI16_9BORD</name>
<dbReference type="SUPFAM" id="SSF53850">
    <property type="entry name" value="Periplasmic binding protein-like II"/>
    <property type="match status" value="1"/>
</dbReference>
<dbReference type="Gene3D" id="3.40.190.150">
    <property type="entry name" value="Bordetella uptake gene, domain 1"/>
    <property type="match status" value="1"/>
</dbReference>
<dbReference type="InterPro" id="IPR005064">
    <property type="entry name" value="BUG"/>
</dbReference>
<dbReference type="PIRSF" id="PIRSF017082">
    <property type="entry name" value="YflP"/>
    <property type="match status" value="1"/>
</dbReference>
<protein>
    <recommendedName>
        <fullName evidence="5">LacI family transcriptional regulator</fullName>
    </recommendedName>
</protein>
<dbReference type="OrthoDB" id="8859128at2"/>
<dbReference type="Pfam" id="PF03401">
    <property type="entry name" value="TctC"/>
    <property type="match status" value="1"/>
</dbReference>
<organism evidence="3 4">
    <name type="scientific">Bordetella genomosp. 8</name>
    <dbReference type="NCBI Taxonomy" id="1416806"/>
    <lineage>
        <taxon>Bacteria</taxon>
        <taxon>Pseudomonadati</taxon>
        <taxon>Pseudomonadota</taxon>
        <taxon>Betaproteobacteria</taxon>
        <taxon>Burkholderiales</taxon>
        <taxon>Alcaligenaceae</taxon>
        <taxon>Bordetella</taxon>
    </lineage>
</organism>
<reference evidence="3 4" key="1">
    <citation type="submission" date="2017-05" db="EMBL/GenBank/DDBJ databases">
        <title>Complete and WGS of Bordetella genogroups.</title>
        <authorList>
            <person name="Spilker T."/>
            <person name="LiPuma J."/>
        </authorList>
    </citation>
    <scope>NUCLEOTIDE SEQUENCE [LARGE SCALE GENOMIC DNA]</scope>
    <source>
        <strain evidence="3 4">AU19157</strain>
    </source>
</reference>
<feature type="chain" id="PRO_5013343461" description="LacI family transcriptional regulator" evidence="2">
    <location>
        <begin position="25"/>
        <end position="321"/>
    </location>
</feature>
<evidence type="ECO:0000256" key="2">
    <source>
        <dbReference type="SAM" id="SignalP"/>
    </source>
</evidence>
<dbReference type="CDD" id="cd13578">
    <property type="entry name" value="PBP2_Bug27"/>
    <property type="match status" value="1"/>
</dbReference>
<evidence type="ECO:0008006" key="5">
    <source>
        <dbReference type="Google" id="ProtNLM"/>
    </source>
</evidence>
<dbReference type="Proteomes" id="UP000194151">
    <property type="component" value="Chromosome"/>
</dbReference>
<proteinExistence type="inferred from homology"/>
<dbReference type="KEGG" id="bgv:CAL12_07505"/>
<gene>
    <name evidence="3" type="ORF">CAL12_07505</name>
</gene>
<sequence length="321" mass="33072">MQFKSITALGAAALCAAAISSAQAAFPDPAVPVRIVVGFPPGGGADVLARAAALGVSKALNTNVMVENRPGASGIIATDYVARAKPDGYTLYIATPGSLTILPSLQKVPYNPAKDFTPISLLVTMPNVLVTSPNSGINSIKDLIARAKTGKDVTYASGGNGTIGQMAAEQFNMMAGIRMRHIPYKGTTPALTDVASGLVEVTFSDPSVKTLVQGGKLKALGVTTTSASGEFPGAPPIGEAVPGYELTNWYGVIAPAGVPADVVEKLNKAFAQAMANPEIVKQLAASGMTATSDTPAQFGELMTKERAKWADLVKKADIRLD</sequence>
<keyword evidence="2" id="KW-0732">Signal</keyword>
<dbReference type="RefSeq" id="WP_086063923.1">
    <property type="nucleotide sequence ID" value="NZ_CP021108.1"/>
</dbReference>
<dbReference type="PANTHER" id="PTHR42928:SF5">
    <property type="entry name" value="BLR1237 PROTEIN"/>
    <property type="match status" value="1"/>
</dbReference>
<evidence type="ECO:0000313" key="4">
    <source>
        <dbReference type="Proteomes" id="UP000194151"/>
    </source>
</evidence>
<evidence type="ECO:0000313" key="3">
    <source>
        <dbReference type="EMBL" id="ARP80700.1"/>
    </source>
</evidence>
<dbReference type="EMBL" id="CP021108">
    <property type="protein sequence ID" value="ARP80700.1"/>
    <property type="molecule type" value="Genomic_DNA"/>
</dbReference>
<dbReference type="PANTHER" id="PTHR42928">
    <property type="entry name" value="TRICARBOXYLATE-BINDING PROTEIN"/>
    <property type="match status" value="1"/>
</dbReference>
<keyword evidence="4" id="KW-1185">Reference proteome</keyword>
<evidence type="ECO:0000256" key="1">
    <source>
        <dbReference type="ARBA" id="ARBA00006987"/>
    </source>
</evidence>
<dbReference type="Gene3D" id="3.40.190.10">
    <property type="entry name" value="Periplasmic binding protein-like II"/>
    <property type="match status" value="1"/>
</dbReference>
<feature type="signal peptide" evidence="2">
    <location>
        <begin position="1"/>
        <end position="24"/>
    </location>
</feature>